<evidence type="ECO:0000256" key="5">
    <source>
        <dbReference type="ARBA" id="ARBA00022519"/>
    </source>
</evidence>
<keyword evidence="4" id="KW-0488">Methylation</keyword>
<keyword evidence="8 12" id="KW-0472">Membrane</keyword>
<evidence type="ECO:0000256" key="12">
    <source>
        <dbReference type="SAM" id="Phobius"/>
    </source>
</evidence>
<evidence type="ECO:0000256" key="10">
    <source>
        <dbReference type="ARBA" id="ARBA00030775"/>
    </source>
</evidence>
<dbReference type="InterPro" id="IPR045584">
    <property type="entry name" value="Pilin-like"/>
</dbReference>
<feature type="transmembrane region" description="Helical" evidence="12">
    <location>
        <begin position="41"/>
        <end position="64"/>
    </location>
</feature>
<evidence type="ECO:0000256" key="1">
    <source>
        <dbReference type="ARBA" id="ARBA00004377"/>
    </source>
</evidence>
<keyword evidence="7 12" id="KW-1133">Transmembrane helix</keyword>
<evidence type="ECO:0000313" key="14">
    <source>
        <dbReference type="EMBL" id="RKT47239.1"/>
    </source>
</evidence>
<dbReference type="Proteomes" id="UP000274556">
    <property type="component" value="Unassembled WGS sequence"/>
</dbReference>
<comment type="subcellular location">
    <subcellularLocation>
        <location evidence="1">Cell inner membrane</location>
        <topology evidence="1">Single-pass membrane protein</topology>
    </subcellularLocation>
</comment>
<evidence type="ECO:0000313" key="15">
    <source>
        <dbReference type="Proteomes" id="UP000274556"/>
    </source>
</evidence>
<dbReference type="RefSeq" id="WP_245969776.1">
    <property type="nucleotide sequence ID" value="NZ_RBXL01000001.1"/>
</dbReference>
<dbReference type="AlphaFoldDB" id="A0A495VD31"/>
<protein>
    <recommendedName>
        <fullName evidence="2">Type II secretion system protein H</fullName>
    </recommendedName>
    <alternativeName>
        <fullName evidence="10">General secretion pathway protein H</fullName>
    </alternativeName>
</protein>
<dbReference type="EMBL" id="RBXL01000001">
    <property type="protein sequence ID" value="RKT47239.1"/>
    <property type="molecule type" value="Genomic_DNA"/>
</dbReference>
<feature type="region of interest" description="Disordered" evidence="11">
    <location>
        <begin position="17"/>
        <end position="36"/>
    </location>
</feature>
<accession>A0A495VD31</accession>
<evidence type="ECO:0000256" key="9">
    <source>
        <dbReference type="ARBA" id="ARBA00025772"/>
    </source>
</evidence>
<feature type="region of interest" description="Disordered" evidence="11">
    <location>
        <begin position="171"/>
        <end position="190"/>
    </location>
</feature>
<feature type="domain" description="General secretion pathway GspH" evidence="13">
    <location>
        <begin position="76"/>
        <end position="206"/>
    </location>
</feature>
<dbReference type="SUPFAM" id="SSF54523">
    <property type="entry name" value="Pili subunits"/>
    <property type="match status" value="1"/>
</dbReference>
<dbReference type="Pfam" id="PF07963">
    <property type="entry name" value="N_methyl"/>
    <property type="match status" value="1"/>
</dbReference>
<reference evidence="14 15" key="1">
    <citation type="submission" date="2018-10" db="EMBL/GenBank/DDBJ databases">
        <title>Genomic Encyclopedia of Archaeal and Bacterial Type Strains, Phase II (KMG-II): from individual species to whole genera.</title>
        <authorList>
            <person name="Goeker M."/>
        </authorList>
    </citation>
    <scope>NUCLEOTIDE SEQUENCE [LARGE SCALE GENOMIC DNA]</scope>
    <source>
        <strain evidence="14 15">DSM 235</strain>
    </source>
</reference>
<evidence type="ECO:0000256" key="11">
    <source>
        <dbReference type="SAM" id="MobiDB-lite"/>
    </source>
</evidence>
<comment type="similarity">
    <text evidence="9">Belongs to the GSP H family.</text>
</comment>
<keyword evidence="15" id="KW-1185">Reference proteome</keyword>
<proteinExistence type="inferred from homology"/>
<keyword evidence="6 12" id="KW-0812">Transmembrane</keyword>
<gene>
    <name evidence="14" type="ORF">BDD21_4804</name>
</gene>
<sequence>MLALRRNLMDAVTRIRRAGTQGRPSTASSRRTAPPKNAPGFTLLELMITLSVLAILASLGVPAMQEMFERNRLKGAAQALAEDLQWVRGEAIRRNRDLHLIFDAGSPWCWGISEASACNCRITDPNDPNACTLLFNDTKVLKHLDAANYAGVSATATFDQGVTGFERRRGTTMRMGSGSAGSKRHGNGSVTFSNAHGGQLRVVLSVIGRVRMCSPDQSVPGFRKCV</sequence>
<dbReference type="InterPro" id="IPR012902">
    <property type="entry name" value="N_methyl_site"/>
</dbReference>
<dbReference type="NCBIfam" id="TIGR02532">
    <property type="entry name" value="IV_pilin_GFxxxE"/>
    <property type="match status" value="1"/>
</dbReference>
<dbReference type="InterPro" id="IPR022346">
    <property type="entry name" value="T2SS_GspH"/>
</dbReference>
<evidence type="ECO:0000256" key="7">
    <source>
        <dbReference type="ARBA" id="ARBA00022989"/>
    </source>
</evidence>
<evidence type="ECO:0000256" key="6">
    <source>
        <dbReference type="ARBA" id="ARBA00022692"/>
    </source>
</evidence>
<evidence type="ECO:0000256" key="8">
    <source>
        <dbReference type="ARBA" id="ARBA00023136"/>
    </source>
</evidence>
<evidence type="ECO:0000256" key="2">
    <source>
        <dbReference type="ARBA" id="ARBA00021549"/>
    </source>
</evidence>
<feature type="compositionally biased region" description="Polar residues" evidence="11">
    <location>
        <begin position="22"/>
        <end position="31"/>
    </location>
</feature>
<dbReference type="GO" id="GO:0015627">
    <property type="term" value="C:type II protein secretion system complex"/>
    <property type="evidence" value="ECO:0007669"/>
    <property type="project" value="InterPro"/>
</dbReference>
<keyword evidence="3" id="KW-1003">Cell membrane</keyword>
<dbReference type="GO" id="GO:0015628">
    <property type="term" value="P:protein secretion by the type II secretion system"/>
    <property type="evidence" value="ECO:0007669"/>
    <property type="project" value="InterPro"/>
</dbReference>
<evidence type="ECO:0000256" key="4">
    <source>
        <dbReference type="ARBA" id="ARBA00022481"/>
    </source>
</evidence>
<dbReference type="Gene3D" id="3.30.700.10">
    <property type="entry name" value="Glycoprotein, Type 4 Pilin"/>
    <property type="match status" value="1"/>
</dbReference>
<organism evidence="14 15">
    <name type="scientific">Thiocapsa rosea</name>
    <dbReference type="NCBI Taxonomy" id="69360"/>
    <lineage>
        <taxon>Bacteria</taxon>
        <taxon>Pseudomonadati</taxon>
        <taxon>Pseudomonadota</taxon>
        <taxon>Gammaproteobacteria</taxon>
        <taxon>Chromatiales</taxon>
        <taxon>Chromatiaceae</taxon>
        <taxon>Thiocapsa</taxon>
    </lineage>
</organism>
<evidence type="ECO:0000259" key="13">
    <source>
        <dbReference type="Pfam" id="PF12019"/>
    </source>
</evidence>
<evidence type="ECO:0000256" key="3">
    <source>
        <dbReference type="ARBA" id="ARBA00022475"/>
    </source>
</evidence>
<dbReference type="GO" id="GO:0005886">
    <property type="term" value="C:plasma membrane"/>
    <property type="evidence" value="ECO:0007669"/>
    <property type="project" value="UniProtKB-SubCell"/>
</dbReference>
<dbReference type="Pfam" id="PF12019">
    <property type="entry name" value="GspH"/>
    <property type="match status" value="1"/>
</dbReference>
<comment type="caution">
    <text evidence="14">The sequence shown here is derived from an EMBL/GenBank/DDBJ whole genome shotgun (WGS) entry which is preliminary data.</text>
</comment>
<keyword evidence="5" id="KW-0997">Cell inner membrane</keyword>
<name>A0A495VD31_9GAMM</name>